<evidence type="ECO:0000313" key="2">
    <source>
        <dbReference type="EMBL" id="KKQ73165.1"/>
    </source>
</evidence>
<reference evidence="2 3" key="1">
    <citation type="journal article" date="2015" name="Nature">
        <title>rRNA introns, odd ribosomes, and small enigmatic genomes across a large radiation of phyla.</title>
        <authorList>
            <person name="Brown C.T."/>
            <person name="Hug L.A."/>
            <person name="Thomas B.C."/>
            <person name="Sharon I."/>
            <person name="Castelle C.J."/>
            <person name="Singh A."/>
            <person name="Wilkins M.J."/>
            <person name="Williams K.H."/>
            <person name="Banfield J.F."/>
        </authorList>
    </citation>
    <scope>NUCLEOTIDE SEQUENCE [LARGE SCALE GENOMIC DNA]</scope>
</reference>
<dbReference type="STRING" id="1618336.US94_C0037G0009"/>
<dbReference type="AlphaFoldDB" id="A0A0G0KCG1"/>
<feature type="transmembrane region" description="Helical" evidence="1">
    <location>
        <begin position="34"/>
        <end position="65"/>
    </location>
</feature>
<accession>A0A0G0KCG1</accession>
<keyword evidence="1" id="KW-1133">Transmembrane helix</keyword>
<gene>
    <name evidence="2" type="ORF">US94_C0037G0009</name>
</gene>
<organism evidence="2 3">
    <name type="scientific">Berkelbacteria bacterium GW2011_GWB1_38_5</name>
    <dbReference type="NCBI Taxonomy" id="1618336"/>
    <lineage>
        <taxon>Bacteria</taxon>
        <taxon>Candidatus Berkelbacteria</taxon>
    </lineage>
</organism>
<proteinExistence type="predicted"/>
<evidence type="ECO:0000313" key="3">
    <source>
        <dbReference type="Proteomes" id="UP000034498"/>
    </source>
</evidence>
<evidence type="ECO:0000256" key="1">
    <source>
        <dbReference type="SAM" id="Phobius"/>
    </source>
</evidence>
<dbReference type="EMBL" id="LBUX01000037">
    <property type="protein sequence ID" value="KKQ73165.1"/>
    <property type="molecule type" value="Genomic_DNA"/>
</dbReference>
<keyword evidence="1" id="KW-0812">Transmembrane</keyword>
<comment type="caution">
    <text evidence="2">The sequence shown here is derived from an EMBL/GenBank/DDBJ whole genome shotgun (WGS) entry which is preliminary data.</text>
</comment>
<dbReference type="Proteomes" id="UP000034498">
    <property type="component" value="Unassembled WGS sequence"/>
</dbReference>
<name>A0A0G0KCG1_9BACT</name>
<keyword evidence="1" id="KW-0472">Membrane</keyword>
<protein>
    <submittedName>
        <fullName evidence="2">Uncharacterized protein</fullName>
    </submittedName>
</protein>
<sequence length="91" mass="10453">MKQILIFLAILFLGFAVGRVGHILGGQLKSPHHWIYGLILIIVGIIFRKNTWGIWALSFGIGLFISDLKDFMTLKFYGVDDVKIKKFWEID</sequence>